<accession>A0ABX9BNT5</accession>
<sequence>MLNEKLIVRVRDQLSGYEGKTVGVARQGDVFIFRNSIGHLSDAEYLTCYKLGRSDFVEPFKRSTERQYRKKSTKNT</sequence>
<comment type="caution">
    <text evidence="1">The sequence shown here is derived from an EMBL/GenBank/DDBJ whole genome shotgun (WGS) entry which is preliminary data.</text>
</comment>
<keyword evidence="2" id="KW-1185">Reference proteome</keyword>
<dbReference type="Proteomes" id="UP000248827">
    <property type="component" value="Unassembled WGS sequence"/>
</dbReference>
<organism evidence="1 2">
    <name type="scientific">Paenibacillus pabuli</name>
    <dbReference type="NCBI Taxonomy" id="1472"/>
    <lineage>
        <taxon>Bacteria</taxon>
        <taxon>Bacillati</taxon>
        <taxon>Bacillota</taxon>
        <taxon>Bacilli</taxon>
        <taxon>Bacillales</taxon>
        <taxon>Paenibacillaceae</taxon>
        <taxon>Paenibacillus</taxon>
    </lineage>
</organism>
<protein>
    <submittedName>
        <fullName evidence="1">Uncharacterized protein</fullName>
    </submittedName>
</protein>
<gene>
    <name evidence="1" type="ORF">DET54_103346</name>
</gene>
<proteinExistence type="predicted"/>
<reference evidence="1 2" key="1">
    <citation type="submission" date="2018-06" db="EMBL/GenBank/DDBJ databases">
        <title>Freshwater and sediment microbial communities from various areas in North America, analyzing microbe dynamics in response to fracking.</title>
        <authorList>
            <person name="Lamendella R."/>
        </authorList>
    </citation>
    <scope>NUCLEOTIDE SEQUENCE [LARGE SCALE GENOMIC DNA]</scope>
    <source>
        <strain evidence="1 2">NG-13</strain>
    </source>
</reference>
<dbReference type="RefSeq" id="WP_111619473.1">
    <property type="nucleotide sequence ID" value="NZ_QLLI01000003.1"/>
</dbReference>
<evidence type="ECO:0000313" key="1">
    <source>
        <dbReference type="EMBL" id="RAI99207.1"/>
    </source>
</evidence>
<dbReference type="EMBL" id="QLLI01000003">
    <property type="protein sequence ID" value="RAI99207.1"/>
    <property type="molecule type" value="Genomic_DNA"/>
</dbReference>
<evidence type="ECO:0000313" key="2">
    <source>
        <dbReference type="Proteomes" id="UP000248827"/>
    </source>
</evidence>
<name>A0ABX9BNT5_9BACL</name>